<dbReference type="InterPro" id="IPR051310">
    <property type="entry name" value="MCP_chemotaxis"/>
</dbReference>
<dbReference type="GO" id="GO:0004888">
    <property type="term" value="F:transmembrane signaling receptor activity"/>
    <property type="evidence" value="ECO:0007669"/>
    <property type="project" value="InterPro"/>
</dbReference>
<evidence type="ECO:0000259" key="7">
    <source>
        <dbReference type="PROSITE" id="PS50885"/>
    </source>
</evidence>
<dbReference type="SMART" id="SM00283">
    <property type="entry name" value="MA"/>
    <property type="match status" value="1"/>
</dbReference>
<dbReference type="EMBL" id="PVTQ01000014">
    <property type="protein sequence ID" value="PRY85825.1"/>
    <property type="molecule type" value="Genomic_DNA"/>
</dbReference>
<dbReference type="PROSITE" id="PS50885">
    <property type="entry name" value="HAMP"/>
    <property type="match status" value="2"/>
</dbReference>
<comment type="caution">
    <text evidence="8">The sequence shown here is derived from an EMBL/GenBank/DDBJ whole genome shotgun (WGS) entry which is preliminary data.</text>
</comment>
<dbReference type="CDD" id="cd11386">
    <property type="entry name" value="MCP_signal"/>
    <property type="match status" value="1"/>
</dbReference>
<keyword evidence="5" id="KW-0812">Transmembrane</keyword>
<keyword evidence="9" id="KW-1185">Reference proteome</keyword>
<dbReference type="GO" id="GO:0006935">
    <property type="term" value="P:chemotaxis"/>
    <property type="evidence" value="ECO:0007669"/>
    <property type="project" value="UniProtKB-KW"/>
</dbReference>
<feature type="transmembrane region" description="Helical" evidence="5">
    <location>
        <begin position="343"/>
        <end position="364"/>
    </location>
</feature>
<dbReference type="PANTHER" id="PTHR43531:SF11">
    <property type="entry name" value="METHYL-ACCEPTING CHEMOTAXIS PROTEIN 3"/>
    <property type="match status" value="1"/>
</dbReference>
<evidence type="ECO:0000259" key="6">
    <source>
        <dbReference type="PROSITE" id="PS50111"/>
    </source>
</evidence>
<dbReference type="InterPro" id="IPR004089">
    <property type="entry name" value="MCPsignal_dom"/>
</dbReference>
<keyword evidence="2" id="KW-0145">Chemotaxis</keyword>
<dbReference type="GO" id="GO:0007165">
    <property type="term" value="P:signal transduction"/>
    <property type="evidence" value="ECO:0007669"/>
    <property type="project" value="UniProtKB-KW"/>
</dbReference>
<evidence type="ECO:0000256" key="1">
    <source>
        <dbReference type="ARBA" id="ARBA00004370"/>
    </source>
</evidence>
<keyword evidence="4" id="KW-0807">Transducer</keyword>
<dbReference type="FunFam" id="1.10.287.950:FF:000001">
    <property type="entry name" value="Methyl-accepting chemotaxis sensory transducer"/>
    <property type="match status" value="1"/>
</dbReference>
<dbReference type="SUPFAM" id="SSF58104">
    <property type="entry name" value="Methyl-accepting chemotaxis protein (MCP) signaling domain"/>
    <property type="match status" value="1"/>
</dbReference>
<dbReference type="RefSeq" id="WP_106267207.1">
    <property type="nucleotide sequence ID" value="NZ_PVTQ01000014.1"/>
</dbReference>
<dbReference type="AlphaFoldDB" id="A0A2T0WGN6"/>
<evidence type="ECO:0000256" key="5">
    <source>
        <dbReference type="SAM" id="Phobius"/>
    </source>
</evidence>
<dbReference type="InterPro" id="IPR004090">
    <property type="entry name" value="Chemotax_Me-accpt_rcpt"/>
</dbReference>
<feature type="domain" description="HAMP" evidence="7">
    <location>
        <begin position="428"/>
        <end position="480"/>
    </location>
</feature>
<dbReference type="Pfam" id="PF00672">
    <property type="entry name" value="HAMP"/>
    <property type="match status" value="1"/>
</dbReference>
<feature type="domain" description="HAMP" evidence="7">
    <location>
        <begin position="365"/>
        <end position="418"/>
    </location>
</feature>
<gene>
    <name evidence="8" type="ORF">CLV74_11448</name>
</gene>
<dbReference type="Gene3D" id="1.10.287.950">
    <property type="entry name" value="Methyl-accepting chemotaxis protein"/>
    <property type="match status" value="1"/>
</dbReference>
<dbReference type="GO" id="GO:0016020">
    <property type="term" value="C:membrane"/>
    <property type="evidence" value="ECO:0007669"/>
    <property type="project" value="UniProtKB-SubCell"/>
</dbReference>
<evidence type="ECO:0000256" key="2">
    <source>
        <dbReference type="ARBA" id="ARBA00022500"/>
    </source>
</evidence>
<organism evidence="8 9">
    <name type="scientific">Donghicola tyrosinivorans</name>
    <dbReference type="NCBI Taxonomy" id="1652492"/>
    <lineage>
        <taxon>Bacteria</taxon>
        <taxon>Pseudomonadati</taxon>
        <taxon>Pseudomonadota</taxon>
        <taxon>Alphaproteobacteria</taxon>
        <taxon>Rhodobacterales</taxon>
        <taxon>Roseobacteraceae</taxon>
        <taxon>Donghicola</taxon>
    </lineage>
</organism>
<protein>
    <submittedName>
        <fullName evidence="8">Methyl-accepting chemotaxis protein</fullName>
    </submittedName>
</protein>
<proteinExistence type="inferred from homology"/>
<dbReference type="Gene3D" id="6.10.340.10">
    <property type="match status" value="1"/>
</dbReference>
<dbReference type="OrthoDB" id="354287at2"/>
<sequence>MLKKMTTLRLSLRLPLMIVGVLVLTLAIASEAYYLQAKREIGLSAEEMTRTITREAATSIRRWSETIEKQLDVLAVAPSTHRALQRLSMAFPIDQGWERDEIRSQYTAQNPYPAGSRDELISVESNAPYHEAHRAAHPFFKEANEGFGFYDLFLIRENGDLVYTVFKEDDFGQSLVKGALAGSGLAKVFQEASQASGELVFSDFSAYAPSGGQPAAFVAKAVFEPAGKFVGVIAAQLPTDGLQEILLNTSGLGEHDHLYIVGDDSKSRSFLEGHFSFLDLIKTSFDLGDATENKVLLHMDVEGVEGTRVVKGLEATEVFGIEWFVVSEIDRDHLLSGLVRFRWMAVAFMILGGLVAVAVGWLIARSIVKPLNQYVSDMRSVADGDFSHEIANTARGDELGGISRLLSDFQTELKANADEQAQKAKLQDEQQRVVQELSEGLRRLSEGDLGQDLSEPFLPEYEQLRSDFNATVGNLHKIMHSVIENADEIRTRADEISGSSDDLSRRTENQAATLEETAAALDELTASVRAAADGAAEVERVVKDARSDAEQSGQVVRDAVAAMSEIKKSSDEISQIIGVIDDIAFQTNLLALNAGVEAARAGEAGRGFAVVASEVRALAQRSSDAAKQIKTLIGGSSDQVERGVGLVGRAGDALNSIVARVGDIAQHVSGIANGAREQSAGLGEINVGVTQLDQVTQQNAAMVEEATAASMTLKTEAASLSEIVAQFKLRETQISKAPALEFRRSGRMETGLPKNEPQFVNFTNTTDHADMWRDF</sequence>
<dbReference type="Pfam" id="PF00015">
    <property type="entry name" value="MCPsignal"/>
    <property type="match status" value="1"/>
</dbReference>
<keyword evidence="5" id="KW-1133">Transmembrane helix</keyword>
<feature type="domain" description="Methyl-accepting transducer" evidence="6">
    <location>
        <begin position="485"/>
        <end position="714"/>
    </location>
</feature>
<dbReference type="Proteomes" id="UP000238392">
    <property type="component" value="Unassembled WGS sequence"/>
</dbReference>
<keyword evidence="5" id="KW-0472">Membrane</keyword>
<dbReference type="SUPFAM" id="SSF158472">
    <property type="entry name" value="HAMP domain-like"/>
    <property type="match status" value="1"/>
</dbReference>
<evidence type="ECO:0000313" key="8">
    <source>
        <dbReference type="EMBL" id="PRY85825.1"/>
    </source>
</evidence>
<reference evidence="8 9" key="1">
    <citation type="submission" date="2018-03" db="EMBL/GenBank/DDBJ databases">
        <title>Genomic Encyclopedia of Archaeal and Bacterial Type Strains, Phase II (KMG-II): from individual species to whole genera.</title>
        <authorList>
            <person name="Goeker M."/>
        </authorList>
    </citation>
    <scope>NUCLEOTIDE SEQUENCE [LARGE SCALE GENOMIC DNA]</scope>
    <source>
        <strain evidence="8 9">DSM 100212</strain>
    </source>
</reference>
<dbReference type="PANTHER" id="PTHR43531">
    <property type="entry name" value="PROTEIN ICFG"/>
    <property type="match status" value="1"/>
</dbReference>
<dbReference type="PRINTS" id="PR00260">
    <property type="entry name" value="CHEMTRNSDUCR"/>
</dbReference>
<comment type="subcellular location">
    <subcellularLocation>
        <location evidence="1">Membrane</location>
    </subcellularLocation>
</comment>
<dbReference type="PROSITE" id="PS50111">
    <property type="entry name" value="CHEMOTAXIS_TRANSDUC_2"/>
    <property type="match status" value="1"/>
</dbReference>
<evidence type="ECO:0000256" key="4">
    <source>
        <dbReference type="PROSITE-ProRule" id="PRU00284"/>
    </source>
</evidence>
<name>A0A2T0WGN6_9RHOB</name>
<accession>A0A2T0WGN6</accession>
<comment type="similarity">
    <text evidence="3">Belongs to the methyl-accepting chemotaxis (MCP) protein family.</text>
</comment>
<evidence type="ECO:0000313" key="9">
    <source>
        <dbReference type="Proteomes" id="UP000238392"/>
    </source>
</evidence>
<dbReference type="InterPro" id="IPR003660">
    <property type="entry name" value="HAMP_dom"/>
</dbReference>
<dbReference type="SMART" id="SM00304">
    <property type="entry name" value="HAMP"/>
    <property type="match status" value="2"/>
</dbReference>
<evidence type="ECO:0000256" key="3">
    <source>
        <dbReference type="ARBA" id="ARBA00029447"/>
    </source>
</evidence>